<evidence type="ECO:0000313" key="5">
    <source>
        <dbReference type="EMBL" id="SPN98565.1"/>
    </source>
</evidence>
<dbReference type="GO" id="GO:0048312">
    <property type="term" value="P:intracellular distribution of mitochondria"/>
    <property type="evidence" value="ECO:0007669"/>
    <property type="project" value="TreeGrafter"/>
</dbReference>
<dbReference type="InterPro" id="IPR020850">
    <property type="entry name" value="GED_dom"/>
</dbReference>
<dbReference type="Pfam" id="PF00350">
    <property type="entry name" value="Dynamin_N"/>
    <property type="match status" value="1"/>
</dbReference>
<name>A0AAE8MR85_9PEZI</name>
<dbReference type="EMBL" id="ONZQ02000002">
    <property type="protein sequence ID" value="SPN98565.1"/>
    <property type="molecule type" value="Genomic_DNA"/>
</dbReference>
<dbReference type="GO" id="GO:0008017">
    <property type="term" value="F:microtubule binding"/>
    <property type="evidence" value="ECO:0007669"/>
    <property type="project" value="TreeGrafter"/>
</dbReference>
<gene>
    <name evidence="5" type="ORF">DNG_01611</name>
</gene>
<dbReference type="GO" id="GO:0016559">
    <property type="term" value="P:peroxisome fission"/>
    <property type="evidence" value="ECO:0007669"/>
    <property type="project" value="TreeGrafter"/>
</dbReference>
<evidence type="ECO:0000259" key="3">
    <source>
        <dbReference type="PROSITE" id="PS51388"/>
    </source>
</evidence>
<dbReference type="GO" id="GO:0003924">
    <property type="term" value="F:GTPase activity"/>
    <property type="evidence" value="ECO:0007669"/>
    <property type="project" value="InterPro"/>
</dbReference>
<evidence type="ECO:0000313" key="6">
    <source>
        <dbReference type="Proteomes" id="UP001187682"/>
    </source>
</evidence>
<dbReference type="PROSITE" id="PS51388">
    <property type="entry name" value="GED"/>
    <property type="match status" value="1"/>
</dbReference>
<dbReference type="PROSITE" id="PS51718">
    <property type="entry name" value="G_DYNAMIN_2"/>
    <property type="match status" value="1"/>
</dbReference>
<dbReference type="InterPro" id="IPR030381">
    <property type="entry name" value="G_DYNAMIN_dom"/>
</dbReference>
<dbReference type="AlphaFoldDB" id="A0AAE8MR85"/>
<evidence type="ECO:0000256" key="2">
    <source>
        <dbReference type="ARBA" id="ARBA00023134"/>
    </source>
</evidence>
<dbReference type="GO" id="GO:0006897">
    <property type="term" value="P:endocytosis"/>
    <property type="evidence" value="ECO:0007669"/>
    <property type="project" value="TreeGrafter"/>
</dbReference>
<reference evidence="5" key="1">
    <citation type="submission" date="2018-03" db="EMBL/GenBank/DDBJ databases">
        <authorList>
            <person name="Guldener U."/>
        </authorList>
    </citation>
    <scope>NUCLEOTIDE SEQUENCE</scope>
</reference>
<comment type="caution">
    <text evidence="5">The sequence shown here is derived from an EMBL/GenBank/DDBJ whole genome shotgun (WGS) entry which is preliminary data.</text>
</comment>
<dbReference type="CDD" id="cd08771">
    <property type="entry name" value="DLP_1"/>
    <property type="match status" value="1"/>
</dbReference>
<dbReference type="Gene3D" id="3.40.50.300">
    <property type="entry name" value="P-loop containing nucleotide triphosphate hydrolases"/>
    <property type="match status" value="1"/>
</dbReference>
<dbReference type="PANTHER" id="PTHR11566:SF215">
    <property type="entry name" value="DYNAMIN GTPASE"/>
    <property type="match status" value="1"/>
</dbReference>
<dbReference type="GO" id="GO:0016020">
    <property type="term" value="C:membrane"/>
    <property type="evidence" value="ECO:0007669"/>
    <property type="project" value="TreeGrafter"/>
</dbReference>
<dbReference type="GO" id="GO:0005739">
    <property type="term" value="C:mitochondrion"/>
    <property type="evidence" value="ECO:0007669"/>
    <property type="project" value="TreeGrafter"/>
</dbReference>
<feature type="domain" description="GED" evidence="3">
    <location>
        <begin position="644"/>
        <end position="732"/>
    </location>
</feature>
<evidence type="ECO:0000259" key="4">
    <source>
        <dbReference type="PROSITE" id="PS51718"/>
    </source>
</evidence>
<dbReference type="InterPro" id="IPR022812">
    <property type="entry name" value="Dynamin"/>
</dbReference>
<dbReference type="GO" id="GO:0005874">
    <property type="term" value="C:microtubule"/>
    <property type="evidence" value="ECO:0007669"/>
    <property type="project" value="TreeGrafter"/>
</dbReference>
<dbReference type="Proteomes" id="UP001187682">
    <property type="component" value="Unassembled WGS sequence"/>
</dbReference>
<keyword evidence="6" id="KW-1185">Reference proteome</keyword>
<dbReference type="InterPro" id="IPR001401">
    <property type="entry name" value="Dynamin_GTPase"/>
</dbReference>
<accession>A0AAE8MR85</accession>
<dbReference type="InterPro" id="IPR000375">
    <property type="entry name" value="Dynamin_stalk"/>
</dbReference>
<dbReference type="Pfam" id="PF01031">
    <property type="entry name" value="Dynamin_M"/>
    <property type="match status" value="1"/>
</dbReference>
<evidence type="ECO:0000256" key="1">
    <source>
        <dbReference type="ARBA" id="ARBA00022741"/>
    </source>
</evidence>
<keyword evidence="2" id="KW-0342">GTP-binding</keyword>
<dbReference type="InterPro" id="IPR027417">
    <property type="entry name" value="P-loop_NTPase"/>
</dbReference>
<dbReference type="SUPFAM" id="SSF52540">
    <property type="entry name" value="P-loop containing nucleoside triphosphate hydrolases"/>
    <property type="match status" value="1"/>
</dbReference>
<sequence>MSAPITNRATLEKVDKLRELNIRDQVSLPQLVVVGDQSSGKSSLLESLTGIPFPTNTELCTRYVTQITCRRDIDSRVEVSLIPGPSATPERRAKLEAFSHVPLGPEEFRNKFADILSEVNECLGIRLDINDASSSGTVFTDDILKIEISSPDEDYLTIIDVPGIFRTAQGVTTDRDIVLVRNMVQSYIQDPRTIILAVLPANVDTATQEILTLSEKYDPHGERTLGILTKPDLILESAGKRTACSIVLGQRKPLKLGYFLVCNRGPDNDVRTLAEREVMFREEPWSSLPKERLGVAALKRTLGELLGSLTKSVFGALRLEIQEKIEQAEERIQELGSPRESEQEQRMFLSSIADKFGSLVMSALHGHYSQDDAFEKNPDLRLCTKIVNLADDLVRDFENLGHSYRFEKETPAPVGEGIKSESPHRRMSADLDTEPELISPPTTRTPVSLALSSGSTETTFDKDISSLLHALPTYGPPRPGIQEWIVNLHREYRGQELMSPGPAILSSAFKEQSARWADIASSFVSACVQAVHTFIRRALSLVCPSETLASELWNAISDEVIPRYKKSLEKAAYLVKIERSLRPYTLNHLFSAEVMKTRSVRLSEKVKGMRTNKGYGYDSSETMEIDINAIQNFADHEANTSHLNHEIHDVLKAYYKVAAQRFQDNLYMQAVSDCLMSGKESPLWVFSQKWVIGLGVGELEGLVGDSLDRKLLRREIKEKKENLEKAVKILRG</sequence>
<proteinExistence type="predicted"/>
<dbReference type="PRINTS" id="PR00195">
    <property type="entry name" value="DYNAMIN"/>
</dbReference>
<protein>
    <submittedName>
        <fullName evidence="5">Related to RBTMx2 protein</fullName>
    </submittedName>
</protein>
<dbReference type="GO" id="GO:0005525">
    <property type="term" value="F:GTP binding"/>
    <property type="evidence" value="ECO:0007669"/>
    <property type="project" value="InterPro"/>
</dbReference>
<dbReference type="GO" id="GO:0000266">
    <property type="term" value="P:mitochondrial fission"/>
    <property type="evidence" value="ECO:0007669"/>
    <property type="project" value="TreeGrafter"/>
</dbReference>
<organism evidence="5 6">
    <name type="scientific">Cephalotrichum gorgonifer</name>
    <dbReference type="NCBI Taxonomy" id="2041049"/>
    <lineage>
        <taxon>Eukaryota</taxon>
        <taxon>Fungi</taxon>
        <taxon>Dikarya</taxon>
        <taxon>Ascomycota</taxon>
        <taxon>Pezizomycotina</taxon>
        <taxon>Sordariomycetes</taxon>
        <taxon>Hypocreomycetidae</taxon>
        <taxon>Microascales</taxon>
        <taxon>Microascaceae</taxon>
        <taxon>Cephalotrichum</taxon>
    </lineage>
</organism>
<dbReference type="PANTHER" id="PTHR11566">
    <property type="entry name" value="DYNAMIN"/>
    <property type="match status" value="1"/>
</dbReference>
<dbReference type="SMART" id="SM00053">
    <property type="entry name" value="DYNc"/>
    <property type="match status" value="1"/>
</dbReference>
<dbReference type="InterPro" id="IPR045063">
    <property type="entry name" value="Dynamin_N"/>
</dbReference>
<feature type="domain" description="Dynamin-type G" evidence="4">
    <location>
        <begin position="25"/>
        <end position="315"/>
    </location>
</feature>
<keyword evidence="1" id="KW-0547">Nucleotide-binding</keyword>